<protein>
    <recommendedName>
        <fullName evidence="10">Hexosyltransferase</fullName>
        <ecNumber evidence="10">2.4.1.-</ecNumber>
    </recommendedName>
</protein>
<evidence type="ECO:0000256" key="6">
    <source>
        <dbReference type="ARBA" id="ARBA00022968"/>
    </source>
</evidence>
<evidence type="ECO:0000256" key="2">
    <source>
        <dbReference type="ARBA" id="ARBA00008661"/>
    </source>
</evidence>
<dbReference type="Pfam" id="PF01762">
    <property type="entry name" value="Galactosyl_T"/>
    <property type="match status" value="2"/>
</dbReference>
<dbReference type="GO" id="GO:0006493">
    <property type="term" value="P:protein O-linked glycosylation"/>
    <property type="evidence" value="ECO:0007669"/>
    <property type="project" value="TreeGrafter"/>
</dbReference>
<dbReference type="GO" id="GO:0000139">
    <property type="term" value="C:Golgi membrane"/>
    <property type="evidence" value="ECO:0007669"/>
    <property type="project" value="UniProtKB-SubCell"/>
</dbReference>
<keyword evidence="8 10" id="KW-0333">Golgi apparatus</keyword>
<evidence type="ECO:0000256" key="8">
    <source>
        <dbReference type="ARBA" id="ARBA00023034"/>
    </source>
</evidence>
<evidence type="ECO:0000256" key="5">
    <source>
        <dbReference type="ARBA" id="ARBA00022692"/>
    </source>
</evidence>
<dbReference type="EC" id="2.4.1.-" evidence="10"/>
<comment type="similarity">
    <text evidence="2 10">Belongs to the glycosyltransferase 31 family.</text>
</comment>
<dbReference type="PANTHER" id="PTHR11214:SF314">
    <property type="entry name" value="HEXOSYLTRANSFERASE"/>
    <property type="match status" value="1"/>
</dbReference>
<dbReference type="Proteomes" id="UP000230423">
    <property type="component" value="Unassembled WGS sequence"/>
</dbReference>
<evidence type="ECO:0000256" key="1">
    <source>
        <dbReference type="ARBA" id="ARBA00004323"/>
    </source>
</evidence>
<keyword evidence="3 10" id="KW-0328">Glycosyltransferase</keyword>
<dbReference type="Gene3D" id="3.90.550.50">
    <property type="match status" value="1"/>
</dbReference>
<dbReference type="PANTHER" id="PTHR11214">
    <property type="entry name" value="BETA-1,3-N-ACETYLGLUCOSAMINYLTRANSFERASE"/>
    <property type="match status" value="1"/>
</dbReference>
<keyword evidence="12" id="KW-1185">Reference proteome</keyword>
<keyword evidence="6" id="KW-0735">Signal-anchor</keyword>
<dbReference type="OrthoDB" id="6086505at2759"/>
<keyword evidence="5" id="KW-0812">Transmembrane</keyword>
<dbReference type="InterPro" id="IPR002659">
    <property type="entry name" value="Glyco_trans_31"/>
</dbReference>
<dbReference type="GO" id="GO:0016758">
    <property type="term" value="F:hexosyltransferase activity"/>
    <property type="evidence" value="ECO:0007669"/>
    <property type="project" value="InterPro"/>
</dbReference>
<keyword evidence="9" id="KW-0472">Membrane</keyword>
<evidence type="ECO:0000313" key="11">
    <source>
        <dbReference type="EMBL" id="PIO72804.1"/>
    </source>
</evidence>
<gene>
    <name evidence="11" type="ORF">TELCIR_05243</name>
</gene>
<name>A0A2G9URD0_TELCI</name>
<evidence type="ECO:0000256" key="4">
    <source>
        <dbReference type="ARBA" id="ARBA00022679"/>
    </source>
</evidence>
<reference evidence="11 12" key="1">
    <citation type="submission" date="2015-09" db="EMBL/GenBank/DDBJ databases">
        <title>Draft genome of the parasitic nematode Teladorsagia circumcincta isolate WARC Sus (inbred).</title>
        <authorList>
            <person name="Mitreva M."/>
        </authorList>
    </citation>
    <scope>NUCLEOTIDE SEQUENCE [LARGE SCALE GENOMIC DNA]</scope>
    <source>
        <strain evidence="11 12">S</strain>
    </source>
</reference>
<keyword evidence="4 11" id="KW-0808">Transferase</keyword>
<dbReference type="AlphaFoldDB" id="A0A2G9URD0"/>
<dbReference type="EMBL" id="KZ345590">
    <property type="protein sequence ID" value="PIO72804.1"/>
    <property type="molecule type" value="Genomic_DNA"/>
</dbReference>
<evidence type="ECO:0000313" key="12">
    <source>
        <dbReference type="Proteomes" id="UP000230423"/>
    </source>
</evidence>
<proteinExistence type="inferred from homology"/>
<comment type="subcellular location">
    <subcellularLocation>
        <location evidence="1 10">Golgi apparatus membrane</location>
        <topology evidence="1 10">Single-pass type II membrane protein</topology>
    </subcellularLocation>
</comment>
<accession>A0A2G9URD0</accession>
<organism evidence="11 12">
    <name type="scientific">Teladorsagia circumcincta</name>
    <name type="common">Brown stomach worm</name>
    <name type="synonym">Ostertagia circumcincta</name>
    <dbReference type="NCBI Taxonomy" id="45464"/>
    <lineage>
        <taxon>Eukaryota</taxon>
        <taxon>Metazoa</taxon>
        <taxon>Ecdysozoa</taxon>
        <taxon>Nematoda</taxon>
        <taxon>Chromadorea</taxon>
        <taxon>Rhabditida</taxon>
        <taxon>Rhabditina</taxon>
        <taxon>Rhabditomorpha</taxon>
        <taxon>Strongyloidea</taxon>
        <taxon>Trichostrongylidae</taxon>
        <taxon>Teladorsagia</taxon>
    </lineage>
</organism>
<evidence type="ECO:0000256" key="3">
    <source>
        <dbReference type="ARBA" id="ARBA00022676"/>
    </source>
</evidence>
<evidence type="ECO:0000256" key="7">
    <source>
        <dbReference type="ARBA" id="ARBA00022989"/>
    </source>
</evidence>
<evidence type="ECO:0000256" key="10">
    <source>
        <dbReference type="RuleBase" id="RU363063"/>
    </source>
</evidence>
<keyword evidence="7" id="KW-1133">Transmembrane helix</keyword>
<sequence length="210" mass="24280">MLPDLERCRKTENKIPMLVVTVLSTADDYGKRQAIRESWASPTNSLSVKRGRVVVFFILSIPHLNGQLEKILQEQYEYRDIITTDLTDSYQNLVYKVDKLIGSADELLPKNETSQVHACMTFHLQHCSSVPFLLKVDDDVAVNPDRLLGDWIWEAGSRHRLYCAVHNNTAPIRNPFNKWYVDCFSFYLNHFFCNIHSSRNGMEGKARQTQ</sequence>
<evidence type="ECO:0000256" key="9">
    <source>
        <dbReference type="ARBA" id="ARBA00023136"/>
    </source>
</evidence>